<protein>
    <submittedName>
        <fullName evidence="2">Uncharacterized protein</fullName>
    </submittedName>
</protein>
<feature type="compositionally biased region" description="Basic and acidic residues" evidence="1">
    <location>
        <begin position="799"/>
        <end position="836"/>
    </location>
</feature>
<dbReference type="Proteomes" id="UP000235145">
    <property type="component" value="Unassembled WGS sequence"/>
</dbReference>
<evidence type="ECO:0000313" key="2">
    <source>
        <dbReference type="EMBL" id="KAJ0193942.1"/>
    </source>
</evidence>
<feature type="region of interest" description="Disordered" evidence="1">
    <location>
        <begin position="799"/>
        <end position="879"/>
    </location>
</feature>
<dbReference type="PANTHER" id="PTHR35120:SF2">
    <property type="entry name" value="AMINOTRANSFERASE-LIKE PLANT MOBILE DOMAIN-CONTAINING PROTEIN"/>
    <property type="match status" value="1"/>
</dbReference>
<name>A0A9R1UTY8_LACSA</name>
<accession>A0A9R1UTY8</accession>
<feature type="compositionally biased region" description="Pro residues" evidence="1">
    <location>
        <begin position="114"/>
        <end position="125"/>
    </location>
</feature>
<feature type="region of interest" description="Disordered" evidence="1">
    <location>
        <begin position="357"/>
        <end position="401"/>
    </location>
</feature>
<organism evidence="2 3">
    <name type="scientific">Lactuca sativa</name>
    <name type="common">Garden lettuce</name>
    <dbReference type="NCBI Taxonomy" id="4236"/>
    <lineage>
        <taxon>Eukaryota</taxon>
        <taxon>Viridiplantae</taxon>
        <taxon>Streptophyta</taxon>
        <taxon>Embryophyta</taxon>
        <taxon>Tracheophyta</taxon>
        <taxon>Spermatophyta</taxon>
        <taxon>Magnoliopsida</taxon>
        <taxon>eudicotyledons</taxon>
        <taxon>Gunneridae</taxon>
        <taxon>Pentapetalae</taxon>
        <taxon>asterids</taxon>
        <taxon>campanulids</taxon>
        <taxon>Asterales</taxon>
        <taxon>Asteraceae</taxon>
        <taxon>Cichorioideae</taxon>
        <taxon>Cichorieae</taxon>
        <taxon>Lactucinae</taxon>
        <taxon>Lactuca</taxon>
    </lineage>
</organism>
<feature type="compositionally biased region" description="Basic and acidic residues" evidence="1">
    <location>
        <begin position="426"/>
        <end position="440"/>
    </location>
</feature>
<keyword evidence="3" id="KW-1185">Reference proteome</keyword>
<feature type="region of interest" description="Disordered" evidence="1">
    <location>
        <begin position="492"/>
        <end position="531"/>
    </location>
</feature>
<evidence type="ECO:0000313" key="3">
    <source>
        <dbReference type="Proteomes" id="UP000235145"/>
    </source>
</evidence>
<feature type="compositionally biased region" description="Basic and acidic residues" evidence="1">
    <location>
        <begin position="869"/>
        <end position="879"/>
    </location>
</feature>
<reference evidence="2 3" key="1">
    <citation type="journal article" date="2017" name="Nat. Commun.">
        <title>Genome assembly with in vitro proximity ligation data and whole-genome triplication in lettuce.</title>
        <authorList>
            <person name="Reyes-Chin-Wo S."/>
            <person name="Wang Z."/>
            <person name="Yang X."/>
            <person name="Kozik A."/>
            <person name="Arikit S."/>
            <person name="Song C."/>
            <person name="Xia L."/>
            <person name="Froenicke L."/>
            <person name="Lavelle D.O."/>
            <person name="Truco M.J."/>
            <person name="Xia R."/>
            <person name="Zhu S."/>
            <person name="Xu C."/>
            <person name="Xu H."/>
            <person name="Xu X."/>
            <person name="Cox K."/>
            <person name="Korf I."/>
            <person name="Meyers B.C."/>
            <person name="Michelmore R.W."/>
        </authorList>
    </citation>
    <scope>NUCLEOTIDE SEQUENCE [LARGE SCALE GENOMIC DNA]</scope>
    <source>
        <strain evidence="3">cv. Salinas</strain>
        <tissue evidence="2">Seedlings</tissue>
    </source>
</reference>
<dbReference type="PANTHER" id="PTHR35120">
    <property type="entry name" value="HISTONE ACETYLTRANSFERASE KAT6B-LIKE"/>
    <property type="match status" value="1"/>
</dbReference>
<feature type="region of interest" description="Disordered" evidence="1">
    <location>
        <begin position="426"/>
        <end position="471"/>
    </location>
</feature>
<dbReference type="OrthoDB" id="1935530at2759"/>
<dbReference type="AlphaFoldDB" id="A0A9R1UTY8"/>
<comment type="caution">
    <text evidence="2">The sequence shown here is derived from an EMBL/GenBank/DDBJ whole genome shotgun (WGS) entry which is preliminary data.</text>
</comment>
<feature type="compositionally biased region" description="Acidic residues" evidence="1">
    <location>
        <begin position="441"/>
        <end position="462"/>
    </location>
</feature>
<feature type="compositionally biased region" description="Acidic residues" evidence="1">
    <location>
        <begin position="73"/>
        <end position="84"/>
    </location>
</feature>
<feature type="region of interest" description="Disordered" evidence="1">
    <location>
        <begin position="1"/>
        <end position="133"/>
    </location>
</feature>
<gene>
    <name evidence="2" type="ORF">LSAT_V11C800444320</name>
</gene>
<evidence type="ECO:0000256" key="1">
    <source>
        <dbReference type="SAM" id="MobiDB-lite"/>
    </source>
</evidence>
<dbReference type="EMBL" id="NBSK02000008">
    <property type="protein sequence ID" value="KAJ0193942.1"/>
    <property type="molecule type" value="Genomic_DNA"/>
</dbReference>
<feature type="compositionally biased region" description="Basic and acidic residues" evidence="1">
    <location>
        <begin position="375"/>
        <end position="401"/>
    </location>
</feature>
<feature type="compositionally biased region" description="Acidic residues" evidence="1">
    <location>
        <begin position="854"/>
        <end position="868"/>
    </location>
</feature>
<feature type="compositionally biased region" description="Acidic residues" evidence="1">
    <location>
        <begin position="837"/>
        <end position="846"/>
    </location>
</feature>
<sequence>MAVTRSPSHSQPQQHKDDDDDLQHQDPNSIQSKEAEQSPPRQPPNSETLDPPNPHQSPLHDVGVQNPQKSDKDEEALLTLDVDDQQSQQKDDHQTGMSHATIPEPIVLPEETKNPPPSPAPPPLASPVNPQRRLNKRKKAFNRNPHKRKKLQNLTDILKPIPFIPTKKLDFVKHEEVLKRLGLYEFSKIEFDRSIRTDLVVQLIVNYDQKKRCSYVNDVRLNLNRAELSRTLKLPAPRPEKGSSSTVEEVDLDSEVFSDEAIGFIDDFVSSWILLHEDSWVMPPDLAKMTRCVKDGHPEKMDPARLIWHMVEKELTQGDKLVDCYYASHLQYLIRSQRPELFMEEDEGVANGIAEDLEEKQEKQEEVEKEEEEEKERKEEEKERKQEETEGKQENEEKSLIVEEQGIELTLGSDVKEIVQEEVKKDDEVMVDAEEHKEDEAVAEEVEEEVVEEVEEEEEEEQGNWPLFGKNELGNHFLQRCNSDLNNYEEPKIEELEDEDEDEQIQQVEDEDEEEEEEEEEGGERADEGFNMEMEANDDSLDRDGLTGNFLQGVEASHNPFNGMDLFGSREGSFMSHGGPSSFFNGGKRVMETEEHITHVDPNHKRLKTDEIWGQKPTDFNTCMDQMQQWMEKAKMLHESKEQAFEHSQYNHELAINQLQERQNYMEMLIKSKDEELSKKHTEVFRLERELYLMGDLVAGYKKALNDTRFKFSEYRKRYSLHEEPIYKDAGPGGLVLSTRELEKQRVKQEEDRVKILKMLKDHEEECVSKLGMHHDKVLKMADKLVSVENEVKNLKGMSVERKSTRDKPELVVESEEKRDEGELLGEAEVHQKSAEEDQEMSVEPEMDQKVEDEVMENDNVESDPLDADESKEKEGGED</sequence>
<feature type="compositionally biased region" description="Polar residues" evidence="1">
    <location>
        <begin position="1"/>
        <end position="10"/>
    </location>
</feature>
<proteinExistence type="predicted"/>
<feature type="compositionally biased region" description="Acidic residues" evidence="1">
    <location>
        <begin position="495"/>
        <end position="522"/>
    </location>
</feature>